<evidence type="ECO:0000259" key="5">
    <source>
        <dbReference type="PROSITE" id="PS51186"/>
    </source>
</evidence>
<comment type="catalytic activity">
    <reaction evidence="3">
        <text>L-methionine sulfoximine + acetyl-CoA = N-acetyl-L-methionine sulfoximine + CoA + H(+)</text>
        <dbReference type="Rhea" id="RHEA:47660"/>
        <dbReference type="ChEBI" id="CHEBI:15378"/>
        <dbReference type="ChEBI" id="CHEBI:57287"/>
        <dbReference type="ChEBI" id="CHEBI:57288"/>
        <dbReference type="ChEBI" id="CHEBI:87826"/>
        <dbReference type="ChEBI" id="CHEBI:87827"/>
    </reaction>
</comment>
<keyword evidence="1 6" id="KW-0808">Transferase</keyword>
<keyword evidence="7" id="KW-1185">Reference proteome</keyword>
<dbReference type="CDD" id="cd04301">
    <property type="entry name" value="NAT_SF"/>
    <property type="match status" value="1"/>
</dbReference>
<evidence type="ECO:0000256" key="2">
    <source>
        <dbReference type="ARBA" id="ARBA00023315"/>
    </source>
</evidence>
<comment type="catalytic activity">
    <reaction evidence="4">
        <text>L-methionine sulfone + acetyl-CoA = N-acetyl-L-methionine sulfone + CoA + H(+)</text>
        <dbReference type="Rhea" id="RHEA:47656"/>
        <dbReference type="ChEBI" id="CHEBI:15378"/>
        <dbReference type="ChEBI" id="CHEBI:57287"/>
        <dbReference type="ChEBI" id="CHEBI:57288"/>
        <dbReference type="ChEBI" id="CHEBI:87824"/>
        <dbReference type="ChEBI" id="CHEBI:87825"/>
    </reaction>
</comment>
<dbReference type="PANTHER" id="PTHR43072:SF23">
    <property type="entry name" value="UPF0039 PROTEIN C11D3.02C"/>
    <property type="match status" value="1"/>
</dbReference>
<organism evidence="6 7">
    <name type="scientific">Nocardia aurantia</name>
    <dbReference type="NCBI Taxonomy" id="2585199"/>
    <lineage>
        <taxon>Bacteria</taxon>
        <taxon>Bacillati</taxon>
        <taxon>Actinomycetota</taxon>
        <taxon>Actinomycetes</taxon>
        <taxon>Mycobacteriales</taxon>
        <taxon>Nocardiaceae</taxon>
        <taxon>Nocardia</taxon>
    </lineage>
</organism>
<protein>
    <submittedName>
        <fullName evidence="6">L-methionine sulfoximine/L-methionine sulfone acetyltransferase</fullName>
        <ecNumber evidence="6">2.3.1.-</ecNumber>
    </submittedName>
</protein>
<name>A0A7K0DJ94_9NOCA</name>
<evidence type="ECO:0000313" key="7">
    <source>
        <dbReference type="Proteomes" id="UP000431401"/>
    </source>
</evidence>
<keyword evidence="2 6" id="KW-0012">Acyltransferase</keyword>
<evidence type="ECO:0000313" key="6">
    <source>
        <dbReference type="EMBL" id="MQY25641.1"/>
    </source>
</evidence>
<evidence type="ECO:0000256" key="1">
    <source>
        <dbReference type="ARBA" id="ARBA00022679"/>
    </source>
</evidence>
<evidence type="ECO:0000256" key="3">
    <source>
        <dbReference type="ARBA" id="ARBA00050603"/>
    </source>
</evidence>
<dbReference type="EC" id="2.3.1.-" evidence="6"/>
<comment type="caution">
    <text evidence="6">The sequence shown here is derived from an EMBL/GenBank/DDBJ whole genome shotgun (WGS) entry which is preliminary data.</text>
</comment>
<proteinExistence type="predicted"/>
<dbReference type="EMBL" id="WEGI01000002">
    <property type="protein sequence ID" value="MQY25641.1"/>
    <property type="molecule type" value="Genomic_DNA"/>
</dbReference>
<dbReference type="FunFam" id="3.40.630.30:FF:000026">
    <property type="entry name" value="Phosphinothricin acetyltransferase"/>
    <property type="match status" value="1"/>
</dbReference>
<dbReference type="PANTHER" id="PTHR43072">
    <property type="entry name" value="N-ACETYLTRANSFERASE"/>
    <property type="match status" value="1"/>
</dbReference>
<dbReference type="PROSITE" id="PS51186">
    <property type="entry name" value="GNAT"/>
    <property type="match status" value="1"/>
</dbReference>
<dbReference type="InterPro" id="IPR000182">
    <property type="entry name" value="GNAT_dom"/>
</dbReference>
<accession>A0A7K0DJ94</accession>
<sequence>MTPPVIRDAREADLPEILAIHNDNIAVSTAIWDNEQVGLDDRLDWWKSRNAAGHPVLVAEIDGRVAGYASYGQFRPKIGYRYSVENSVYVADAYHRRGIATALLAELVERARRSGTVHAVIAAIESTNTVSIALHEKFGFRTVGEMPQVGWKFGRWLDLTLMQLTVPMPSGPPAAESSDIRVPPVS</sequence>
<dbReference type="SUPFAM" id="SSF55729">
    <property type="entry name" value="Acyl-CoA N-acyltransferases (Nat)"/>
    <property type="match status" value="1"/>
</dbReference>
<dbReference type="GO" id="GO:0016747">
    <property type="term" value="F:acyltransferase activity, transferring groups other than amino-acyl groups"/>
    <property type="evidence" value="ECO:0007669"/>
    <property type="project" value="InterPro"/>
</dbReference>
<gene>
    <name evidence="6" type="primary">pitA</name>
    <name evidence="6" type="ORF">NRB56_11980</name>
</gene>
<reference evidence="6 7" key="1">
    <citation type="submission" date="2019-10" db="EMBL/GenBank/DDBJ databases">
        <title>Nocardia macrotermitis sp. nov. and Nocardia aurantia sp. nov., isolated from the gut of fungus growing-termite Macrotermes natalensis.</title>
        <authorList>
            <person name="Benndorf R."/>
            <person name="Schwitalla J."/>
            <person name="Martin K."/>
            <person name="De Beer W."/>
            <person name="Kaster A.-K."/>
            <person name="Vollmers J."/>
            <person name="Poulsen M."/>
            <person name="Beemelmanns C."/>
        </authorList>
    </citation>
    <scope>NUCLEOTIDE SEQUENCE [LARGE SCALE GENOMIC DNA]</scope>
    <source>
        <strain evidence="6 7">RB56</strain>
    </source>
</reference>
<dbReference type="Gene3D" id="3.40.630.30">
    <property type="match status" value="1"/>
</dbReference>
<feature type="domain" description="N-acetyltransferase" evidence="5">
    <location>
        <begin position="4"/>
        <end position="167"/>
    </location>
</feature>
<dbReference type="Pfam" id="PF00583">
    <property type="entry name" value="Acetyltransf_1"/>
    <property type="match status" value="1"/>
</dbReference>
<dbReference type="AlphaFoldDB" id="A0A7K0DJ94"/>
<evidence type="ECO:0000256" key="4">
    <source>
        <dbReference type="ARBA" id="ARBA00051334"/>
    </source>
</evidence>
<dbReference type="Proteomes" id="UP000431401">
    <property type="component" value="Unassembled WGS sequence"/>
</dbReference>
<dbReference type="InterPro" id="IPR016181">
    <property type="entry name" value="Acyl_CoA_acyltransferase"/>
</dbReference>